<keyword evidence="8 9" id="KW-0670">Pyruvate</keyword>
<dbReference type="Pfam" id="PF02261">
    <property type="entry name" value="Asp_decarbox"/>
    <property type="match status" value="1"/>
</dbReference>
<evidence type="ECO:0000256" key="11">
    <source>
        <dbReference type="PIRSR" id="PIRSR006246-2"/>
    </source>
</evidence>
<keyword evidence="7 9" id="KW-0704">Schiff base</keyword>
<comment type="function">
    <text evidence="9">Catalyzes the pyruvoyl-dependent decarboxylation of aspartate to produce beta-alanine.</text>
</comment>
<dbReference type="EC" id="4.1.1.11" evidence="9"/>
<reference evidence="14 15" key="1">
    <citation type="journal article" date="2016" name="Nat. Commun.">
        <title>Thousands of microbial genomes shed light on interconnected biogeochemical processes in an aquifer system.</title>
        <authorList>
            <person name="Anantharaman K."/>
            <person name="Brown C.T."/>
            <person name="Hug L.A."/>
            <person name="Sharon I."/>
            <person name="Castelle C.J."/>
            <person name="Probst A.J."/>
            <person name="Thomas B.C."/>
            <person name="Singh A."/>
            <person name="Wilkins M.J."/>
            <person name="Karaoz U."/>
            <person name="Brodie E.L."/>
            <person name="Williams K.H."/>
            <person name="Hubbard S.S."/>
            <person name="Banfield J.F."/>
        </authorList>
    </citation>
    <scope>NUCLEOTIDE SEQUENCE [LARGE SCALE GENOMIC DNA]</scope>
</reference>
<proteinExistence type="inferred from homology"/>
<feature type="active site" description="Schiff-base intermediate with substrate; via pyruvic acid" evidence="9 10">
    <location>
        <position position="25"/>
    </location>
</feature>
<evidence type="ECO:0000256" key="10">
    <source>
        <dbReference type="PIRSR" id="PIRSR006246-1"/>
    </source>
</evidence>
<comment type="subcellular location">
    <subcellularLocation>
        <location evidence="9">Cytoplasm</location>
    </subcellularLocation>
</comment>
<feature type="binding site" evidence="9 11">
    <location>
        <position position="57"/>
    </location>
    <ligand>
        <name>substrate</name>
    </ligand>
</feature>
<name>A0A1F7RPI2_9BACT</name>
<sequence length="121" mass="13465">MSRCMLKSKIHRATVTEVNIEYEGSLTLDAHLMKMADLFPFEKVSIYNITNGNRFDTYLIKGEPGSGTICVNGAAAHLATPGDIVIIASYTWVPENKSRKIHPIVVLVDTKNKIVETKNKM</sequence>
<dbReference type="InterPro" id="IPR003190">
    <property type="entry name" value="Asp_decarbox"/>
</dbReference>
<feature type="active site" description="Proton donor" evidence="9 10">
    <location>
        <position position="58"/>
    </location>
</feature>
<protein>
    <recommendedName>
        <fullName evidence="9">Aspartate 1-decarboxylase</fullName>
        <ecNumber evidence="9">4.1.1.11</ecNumber>
    </recommendedName>
    <alternativeName>
        <fullName evidence="9">Aspartate alpha-decarboxylase</fullName>
    </alternativeName>
    <component>
        <recommendedName>
            <fullName evidence="9">Aspartate 1-decarboxylase beta chain</fullName>
        </recommendedName>
    </component>
    <component>
        <recommendedName>
            <fullName evidence="9">Aspartate 1-decarboxylase alpha chain</fullName>
        </recommendedName>
    </component>
</protein>
<keyword evidence="1 9" id="KW-0963">Cytoplasm</keyword>
<comment type="subunit">
    <text evidence="9">Heterooctamer of four alpha and four beta subunits.</text>
</comment>
<evidence type="ECO:0000256" key="13">
    <source>
        <dbReference type="PIRSR" id="PIRSR006246-5"/>
    </source>
</evidence>
<evidence type="ECO:0000313" key="14">
    <source>
        <dbReference type="EMBL" id="OGL43462.1"/>
    </source>
</evidence>
<keyword evidence="2 9" id="KW-0566">Pantothenate biosynthesis</keyword>
<feature type="chain" id="PRO_5014002373" description="Aspartate 1-decarboxylase beta chain" evidence="9 13">
    <location>
        <begin position="1"/>
        <end position="24"/>
    </location>
</feature>
<evidence type="ECO:0000256" key="12">
    <source>
        <dbReference type="PIRSR" id="PIRSR006246-3"/>
    </source>
</evidence>
<keyword evidence="4 9" id="KW-0068">Autocatalytic cleavage</keyword>
<gene>
    <name evidence="9" type="primary">panD</name>
    <name evidence="14" type="ORF">A2161_13650</name>
</gene>
<keyword evidence="3 9" id="KW-0210">Decarboxylase</keyword>
<dbReference type="AlphaFoldDB" id="A0A1F7RPI2"/>
<dbReference type="GO" id="GO:0005829">
    <property type="term" value="C:cytosol"/>
    <property type="evidence" value="ECO:0007669"/>
    <property type="project" value="TreeGrafter"/>
</dbReference>
<evidence type="ECO:0000256" key="4">
    <source>
        <dbReference type="ARBA" id="ARBA00022813"/>
    </source>
</evidence>
<evidence type="ECO:0000256" key="6">
    <source>
        <dbReference type="ARBA" id="ARBA00023239"/>
    </source>
</evidence>
<feature type="modified residue" description="Pyruvic acid (Ser)" evidence="9 12">
    <location>
        <position position="25"/>
    </location>
</feature>
<dbReference type="SUPFAM" id="SSF50692">
    <property type="entry name" value="ADC-like"/>
    <property type="match status" value="1"/>
</dbReference>
<keyword evidence="6 9" id="KW-0456">Lyase</keyword>
<dbReference type="InterPro" id="IPR009010">
    <property type="entry name" value="Asp_de-COase-like_dom_sf"/>
</dbReference>
<dbReference type="Gene3D" id="2.40.40.20">
    <property type="match status" value="1"/>
</dbReference>
<evidence type="ECO:0000256" key="8">
    <source>
        <dbReference type="ARBA" id="ARBA00023317"/>
    </source>
</evidence>
<dbReference type="PIRSF" id="PIRSF006246">
    <property type="entry name" value="Asp_decarbox"/>
    <property type="match status" value="1"/>
</dbReference>
<dbReference type="GO" id="GO:0015940">
    <property type="term" value="P:pantothenate biosynthetic process"/>
    <property type="evidence" value="ECO:0007669"/>
    <property type="project" value="UniProtKB-UniRule"/>
</dbReference>
<feature type="chain" id="PRO_5014002376" description="Aspartate 1-decarboxylase alpha chain" evidence="9 13">
    <location>
        <begin position="25"/>
        <end position="121"/>
    </location>
</feature>
<dbReference type="PANTHER" id="PTHR21012:SF0">
    <property type="entry name" value="ASPARTATE 1-DECARBOXYLASE"/>
    <property type="match status" value="1"/>
</dbReference>
<dbReference type="UniPathway" id="UPA00028">
    <property type="reaction ID" value="UER00002"/>
</dbReference>
<dbReference type="NCBIfam" id="TIGR00223">
    <property type="entry name" value="panD"/>
    <property type="match status" value="1"/>
</dbReference>
<dbReference type="GO" id="GO:0004068">
    <property type="term" value="F:aspartate 1-decarboxylase activity"/>
    <property type="evidence" value="ECO:0007669"/>
    <property type="project" value="UniProtKB-UniRule"/>
</dbReference>
<evidence type="ECO:0000256" key="3">
    <source>
        <dbReference type="ARBA" id="ARBA00022793"/>
    </source>
</evidence>
<accession>A0A1F7RPI2</accession>
<organism evidence="14 15">
    <name type="scientific">Candidatus Schekmanbacteria bacterium RBG_13_48_7</name>
    <dbReference type="NCBI Taxonomy" id="1817878"/>
    <lineage>
        <taxon>Bacteria</taxon>
        <taxon>Candidatus Schekmaniibacteriota</taxon>
    </lineage>
</organism>
<dbReference type="EMBL" id="MGDD01000274">
    <property type="protein sequence ID" value="OGL43462.1"/>
    <property type="molecule type" value="Genomic_DNA"/>
</dbReference>
<evidence type="ECO:0000313" key="15">
    <source>
        <dbReference type="Proteomes" id="UP000179266"/>
    </source>
</evidence>
<comment type="PTM">
    <text evidence="9 12">Is synthesized initially as an inactive proenzyme, which is activated by self-cleavage at a specific serine bond to produce a beta-subunit with a hydroxyl group at its C-terminus and an alpha-subunit with a pyruvoyl group at its N-terminus.</text>
</comment>
<dbReference type="PANTHER" id="PTHR21012">
    <property type="entry name" value="ASPARTATE 1-DECARBOXYLASE"/>
    <property type="match status" value="1"/>
</dbReference>
<comment type="catalytic activity">
    <reaction evidence="9">
        <text>L-aspartate + H(+) = beta-alanine + CO2</text>
        <dbReference type="Rhea" id="RHEA:19497"/>
        <dbReference type="ChEBI" id="CHEBI:15378"/>
        <dbReference type="ChEBI" id="CHEBI:16526"/>
        <dbReference type="ChEBI" id="CHEBI:29991"/>
        <dbReference type="ChEBI" id="CHEBI:57966"/>
        <dbReference type="EC" id="4.1.1.11"/>
    </reaction>
</comment>
<dbReference type="HAMAP" id="MF_00446">
    <property type="entry name" value="PanD"/>
    <property type="match status" value="1"/>
</dbReference>
<comment type="cofactor">
    <cofactor evidence="9 10">
        <name>pyruvate</name>
        <dbReference type="ChEBI" id="CHEBI:15361"/>
    </cofactor>
    <text evidence="9 10">Binds 1 pyruvoyl group covalently per subunit.</text>
</comment>
<evidence type="ECO:0000256" key="9">
    <source>
        <dbReference type="HAMAP-Rule" id="MF_00446"/>
    </source>
</evidence>
<dbReference type="GO" id="GO:0006523">
    <property type="term" value="P:alanine biosynthetic process"/>
    <property type="evidence" value="ECO:0007669"/>
    <property type="project" value="InterPro"/>
</dbReference>
<keyword evidence="5 9" id="KW-0865">Zymogen</keyword>
<dbReference type="Proteomes" id="UP000179266">
    <property type="component" value="Unassembled WGS sequence"/>
</dbReference>
<evidence type="ECO:0000256" key="7">
    <source>
        <dbReference type="ARBA" id="ARBA00023270"/>
    </source>
</evidence>
<evidence type="ECO:0000256" key="5">
    <source>
        <dbReference type="ARBA" id="ARBA00023145"/>
    </source>
</evidence>
<comment type="similarity">
    <text evidence="9">Belongs to the PanD family.</text>
</comment>
<feature type="binding site" evidence="9 11">
    <location>
        <begin position="73"/>
        <end position="75"/>
    </location>
    <ligand>
        <name>substrate</name>
    </ligand>
</feature>
<evidence type="ECO:0000256" key="2">
    <source>
        <dbReference type="ARBA" id="ARBA00022655"/>
    </source>
</evidence>
<comment type="pathway">
    <text evidence="9">Cofactor biosynthesis; (R)-pantothenate biosynthesis; beta-alanine from L-aspartate: step 1/1.</text>
</comment>
<comment type="caution">
    <text evidence="14">The sequence shown here is derived from an EMBL/GenBank/DDBJ whole genome shotgun (WGS) entry which is preliminary data.</text>
</comment>
<evidence type="ECO:0000256" key="1">
    <source>
        <dbReference type="ARBA" id="ARBA00022490"/>
    </source>
</evidence>
<dbReference type="CDD" id="cd06919">
    <property type="entry name" value="Asp_decarbox"/>
    <property type="match status" value="1"/>
</dbReference>